<comment type="subcellular location">
    <subcellularLocation>
        <location evidence="1">Membrane</location>
    </subcellularLocation>
</comment>
<feature type="transmembrane region" description="Helical" evidence="6">
    <location>
        <begin position="176"/>
        <end position="196"/>
    </location>
</feature>
<dbReference type="Proteomes" id="UP000014760">
    <property type="component" value="Unassembled WGS sequence"/>
</dbReference>
<dbReference type="InterPro" id="IPR000276">
    <property type="entry name" value="GPCR_Rhodpsn"/>
</dbReference>
<dbReference type="InterPro" id="IPR017452">
    <property type="entry name" value="GPCR_Rhodpsn_7TM"/>
</dbReference>
<dbReference type="Pfam" id="PF00001">
    <property type="entry name" value="7tm_1"/>
    <property type="match status" value="1"/>
</dbReference>
<keyword evidence="5" id="KW-0807">Transducer</keyword>
<feature type="transmembrane region" description="Helical" evidence="6">
    <location>
        <begin position="319"/>
        <end position="342"/>
    </location>
</feature>
<dbReference type="EMBL" id="AMQN01011772">
    <property type="status" value="NOT_ANNOTATED_CDS"/>
    <property type="molecule type" value="Genomic_DNA"/>
</dbReference>
<evidence type="ECO:0000313" key="10">
    <source>
        <dbReference type="Proteomes" id="UP000014760"/>
    </source>
</evidence>
<dbReference type="PROSITE" id="PS50262">
    <property type="entry name" value="G_PROTEIN_RECEP_F1_2"/>
    <property type="match status" value="1"/>
</dbReference>
<reference evidence="8 10" key="2">
    <citation type="journal article" date="2013" name="Nature">
        <title>Insights into bilaterian evolution from three spiralian genomes.</title>
        <authorList>
            <person name="Simakov O."/>
            <person name="Marletaz F."/>
            <person name="Cho S.J."/>
            <person name="Edsinger-Gonzales E."/>
            <person name="Havlak P."/>
            <person name="Hellsten U."/>
            <person name="Kuo D.H."/>
            <person name="Larsson T."/>
            <person name="Lv J."/>
            <person name="Arendt D."/>
            <person name="Savage R."/>
            <person name="Osoegawa K."/>
            <person name="de Jong P."/>
            <person name="Grimwood J."/>
            <person name="Chapman J.A."/>
            <person name="Shapiro H."/>
            <person name="Aerts A."/>
            <person name="Otillar R.P."/>
            <person name="Terry A.Y."/>
            <person name="Boore J.L."/>
            <person name="Grigoriev I.V."/>
            <person name="Lindberg D.R."/>
            <person name="Seaver E.C."/>
            <person name="Weisblat D.A."/>
            <person name="Putnam N.H."/>
            <person name="Rokhsar D.S."/>
        </authorList>
    </citation>
    <scope>NUCLEOTIDE SEQUENCE</scope>
    <source>
        <strain evidence="8 10">I ESC-2004</strain>
    </source>
</reference>
<evidence type="ECO:0000256" key="2">
    <source>
        <dbReference type="ARBA" id="ARBA00022692"/>
    </source>
</evidence>
<gene>
    <name evidence="8" type="ORF">CAPTEDRAFT_196564</name>
</gene>
<dbReference type="PANTHER" id="PTHR46641">
    <property type="entry name" value="FMRFAMIDE RECEPTOR-RELATED"/>
    <property type="match status" value="1"/>
</dbReference>
<evidence type="ECO:0000256" key="5">
    <source>
        <dbReference type="RuleBase" id="RU000688"/>
    </source>
</evidence>
<dbReference type="GO" id="GO:0004930">
    <property type="term" value="F:G protein-coupled receptor activity"/>
    <property type="evidence" value="ECO:0007669"/>
    <property type="project" value="UniProtKB-KW"/>
</dbReference>
<feature type="transmembrane region" description="Helical" evidence="6">
    <location>
        <begin position="54"/>
        <end position="73"/>
    </location>
</feature>
<protein>
    <recommendedName>
        <fullName evidence="7">G-protein coupled receptors family 1 profile domain-containing protein</fullName>
    </recommendedName>
</protein>
<keyword evidence="10" id="KW-1185">Reference proteome</keyword>
<evidence type="ECO:0000256" key="6">
    <source>
        <dbReference type="SAM" id="Phobius"/>
    </source>
</evidence>
<reference evidence="10" key="1">
    <citation type="submission" date="2012-12" db="EMBL/GenBank/DDBJ databases">
        <authorList>
            <person name="Hellsten U."/>
            <person name="Grimwood J."/>
            <person name="Chapman J.A."/>
            <person name="Shapiro H."/>
            <person name="Aerts A."/>
            <person name="Otillar R.P."/>
            <person name="Terry A.Y."/>
            <person name="Boore J.L."/>
            <person name="Simakov O."/>
            <person name="Marletaz F."/>
            <person name="Cho S.-J."/>
            <person name="Edsinger-Gonzales E."/>
            <person name="Havlak P."/>
            <person name="Kuo D.-H."/>
            <person name="Larsson T."/>
            <person name="Lv J."/>
            <person name="Arendt D."/>
            <person name="Savage R."/>
            <person name="Osoegawa K."/>
            <person name="de Jong P."/>
            <person name="Lindberg D.R."/>
            <person name="Seaver E.C."/>
            <person name="Weisblat D.A."/>
            <person name="Putnam N.H."/>
            <person name="Grigoriev I.V."/>
            <person name="Rokhsar D.S."/>
        </authorList>
    </citation>
    <scope>NUCLEOTIDE SEQUENCE</scope>
    <source>
        <strain evidence="10">I ESC-2004</strain>
    </source>
</reference>
<dbReference type="CDD" id="cd14978">
    <property type="entry name" value="7tmA_FMRFamide_R-like"/>
    <property type="match status" value="1"/>
</dbReference>
<dbReference type="OMA" id="CWITVAV"/>
<evidence type="ECO:0000256" key="3">
    <source>
        <dbReference type="ARBA" id="ARBA00022989"/>
    </source>
</evidence>
<feature type="transmembrane region" description="Helical" evidence="6">
    <location>
        <begin position="234"/>
        <end position="256"/>
    </location>
</feature>
<reference evidence="9" key="3">
    <citation type="submission" date="2015-06" db="UniProtKB">
        <authorList>
            <consortium name="EnsemblMetazoa"/>
        </authorList>
    </citation>
    <scope>IDENTIFICATION</scope>
</reference>
<dbReference type="HOGENOM" id="CLU_009579_24_7_1"/>
<keyword evidence="4 6" id="KW-0472">Membrane</keyword>
<evidence type="ECO:0000313" key="9">
    <source>
        <dbReference type="EnsemblMetazoa" id="CapteP196564"/>
    </source>
</evidence>
<comment type="similarity">
    <text evidence="5">Belongs to the G-protein coupled receptor 1 family.</text>
</comment>
<dbReference type="Gene3D" id="1.20.1070.10">
    <property type="entry name" value="Rhodopsin 7-helix transmembrane proteins"/>
    <property type="match status" value="1"/>
</dbReference>
<dbReference type="GO" id="GO:0016020">
    <property type="term" value="C:membrane"/>
    <property type="evidence" value="ECO:0007669"/>
    <property type="project" value="UniProtKB-SubCell"/>
</dbReference>
<keyword evidence="5" id="KW-0675">Receptor</keyword>
<name>R7TPF5_CAPTE</name>
<accession>R7TPF5</accession>
<dbReference type="STRING" id="283909.R7TPF5"/>
<dbReference type="PANTHER" id="PTHR46641:SF2">
    <property type="entry name" value="FMRFAMIDE RECEPTOR"/>
    <property type="match status" value="1"/>
</dbReference>
<dbReference type="AlphaFoldDB" id="R7TPF5"/>
<keyword evidence="5" id="KW-0297">G-protein coupled receptor</keyword>
<evidence type="ECO:0000256" key="1">
    <source>
        <dbReference type="ARBA" id="ARBA00004370"/>
    </source>
</evidence>
<dbReference type="FunCoup" id="R7TPF5">
    <property type="interactions" value="20"/>
</dbReference>
<dbReference type="SUPFAM" id="SSF81321">
    <property type="entry name" value="Family A G protein-coupled receptor-like"/>
    <property type="match status" value="1"/>
</dbReference>
<dbReference type="PROSITE" id="PS00237">
    <property type="entry name" value="G_PROTEIN_RECEP_F1_1"/>
    <property type="match status" value="1"/>
</dbReference>
<feature type="transmembrane region" description="Helical" evidence="6">
    <location>
        <begin position="277"/>
        <end position="299"/>
    </location>
</feature>
<dbReference type="OrthoDB" id="10011262at2759"/>
<feature type="domain" description="G-protein coupled receptors family 1 profile" evidence="7">
    <location>
        <begin position="66"/>
        <end position="339"/>
    </location>
</feature>
<evidence type="ECO:0000259" key="7">
    <source>
        <dbReference type="PROSITE" id="PS50262"/>
    </source>
</evidence>
<feature type="transmembrane region" description="Helical" evidence="6">
    <location>
        <begin position="134"/>
        <end position="155"/>
    </location>
</feature>
<feature type="transmembrane region" description="Helical" evidence="6">
    <location>
        <begin position="94"/>
        <end position="114"/>
    </location>
</feature>
<dbReference type="EnsemblMetazoa" id="CapteT196564">
    <property type="protein sequence ID" value="CapteP196564"/>
    <property type="gene ID" value="CapteG196564"/>
</dbReference>
<dbReference type="InterPro" id="IPR052954">
    <property type="entry name" value="GPCR-Ligand_Int"/>
</dbReference>
<keyword evidence="2 5" id="KW-0812">Transmembrane</keyword>
<proteinExistence type="inferred from homology"/>
<organism evidence="8">
    <name type="scientific">Capitella teleta</name>
    <name type="common">Polychaete worm</name>
    <dbReference type="NCBI Taxonomy" id="283909"/>
    <lineage>
        <taxon>Eukaryota</taxon>
        <taxon>Metazoa</taxon>
        <taxon>Spiralia</taxon>
        <taxon>Lophotrochozoa</taxon>
        <taxon>Annelida</taxon>
        <taxon>Polychaeta</taxon>
        <taxon>Sedentaria</taxon>
        <taxon>Scolecida</taxon>
        <taxon>Capitellidae</taxon>
        <taxon>Capitella</taxon>
    </lineage>
</organism>
<evidence type="ECO:0000256" key="4">
    <source>
        <dbReference type="ARBA" id="ARBA00023136"/>
    </source>
</evidence>
<evidence type="ECO:0000313" key="8">
    <source>
        <dbReference type="EMBL" id="ELT95544.1"/>
    </source>
</evidence>
<dbReference type="PRINTS" id="PR00237">
    <property type="entry name" value="GPCRRHODOPSN"/>
</dbReference>
<sequence length="416" mass="47341">MNYNVSNLAQLLRDPSNSSLPWVPVCTMLIDQILSGFSNSSTPERGTSFSWENIFIPLICFFGISGNTLNLIVLTKKRMNNPQRRLEKAASVGLTALAFSDLLFSACVFLYPFFTTGDAAVKSNQLYLLYYRLYGISAINLFLMTSAWLIVELALERYIVLYFPLRAKCVLGIRRTKAVIVSIFLASLLATLPYFLKGKVVECQDLDGNTMYQIQQRWQSPTTKNNMLTMYMRWVWPFIAAFIPLTLLFFCNVRLIQGLRRVPTNTKKLRSKGQPISAANNRITLTLIVIVFMSLILVTPSEILRLLNPYDMWGEPGHIAASVANAMQTINFAFNFILYCTLDVHFRRVFKHIILGHCIKKSRNRGYGSDIMVLHINQTSYPGLRLRICLRPSELKPCDFNEGQSQEVCCVPHVIL</sequence>
<dbReference type="EMBL" id="KB309090">
    <property type="protein sequence ID" value="ELT95544.1"/>
    <property type="molecule type" value="Genomic_DNA"/>
</dbReference>
<keyword evidence="3 6" id="KW-1133">Transmembrane helix</keyword>